<dbReference type="AlphaFoldDB" id="A0AAD5XI17"/>
<protein>
    <recommendedName>
        <fullName evidence="5">Ankyrin</fullName>
    </recommendedName>
</protein>
<sequence length="454" mass="48419">MDASDYPPPLVEYIGLAYPFAYKVQYLASTSEYGAYLHTDLRFARFHILRELQSAKLDIGAFLAAPSLSGLDDPDGDDNAKWIALPLNYKAAIYAEILLLAKSELHIDAFYQAGVLINNWPLSKDEAAFTVNALSSEPEFKIIPITNAAVPSTAITSAAKPKPKIINPININRQKLLLIACIFSSLEAVLFLTTNSQPSNKRATATNKLFAQWEATSSETSAATNNSHSQQIDVSSSGANYALIYAAEQGAADIVAFLLGSRTKSVGGGPTVNTGVNPKVEFNYPLQTACMRGHADVVRLLLEHKFVDPTFFGGSLRGAAGLKKIFQQQQVNDTVVLKVGSDGGGDGDAAVAAADNPSPATLIIAAAIRGHVEVVKVLVEDGRVDPTAEDNEAICVAAENGFFDVVQFLMSVNGVNPAAQNQRAILGAAKNKHLGIVQLLSKDARVDAELARHA</sequence>
<dbReference type="InterPro" id="IPR002110">
    <property type="entry name" value="Ankyrin_rpt"/>
</dbReference>
<evidence type="ECO:0000256" key="2">
    <source>
        <dbReference type="ARBA" id="ARBA00023043"/>
    </source>
</evidence>
<dbReference type="Proteomes" id="UP001211907">
    <property type="component" value="Unassembled WGS sequence"/>
</dbReference>
<gene>
    <name evidence="3" type="ORF">HK100_009316</name>
</gene>
<proteinExistence type="predicted"/>
<accession>A0AAD5XI17</accession>
<evidence type="ECO:0000313" key="4">
    <source>
        <dbReference type="Proteomes" id="UP001211907"/>
    </source>
</evidence>
<comment type="caution">
    <text evidence="3">The sequence shown here is derived from an EMBL/GenBank/DDBJ whole genome shotgun (WGS) entry which is preliminary data.</text>
</comment>
<dbReference type="EMBL" id="JADGJH010000476">
    <property type="protein sequence ID" value="KAJ3128190.1"/>
    <property type="molecule type" value="Genomic_DNA"/>
</dbReference>
<dbReference type="Gene3D" id="1.25.40.20">
    <property type="entry name" value="Ankyrin repeat-containing domain"/>
    <property type="match status" value="2"/>
</dbReference>
<dbReference type="PANTHER" id="PTHR24173:SF74">
    <property type="entry name" value="ANKYRIN REPEAT DOMAIN-CONTAINING PROTEIN 16"/>
    <property type="match status" value="1"/>
</dbReference>
<dbReference type="SUPFAM" id="SSF48403">
    <property type="entry name" value="Ankyrin repeat"/>
    <property type="match status" value="1"/>
</dbReference>
<dbReference type="Pfam" id="PF12796">
    <property type="entry name" value="Ank_2"/>
    <property type="match status" value="2"/>
</dbReference>
<keyword evidence="2" id="KW-0040">ANK repeat</keyword>
<keyword evidence="4" id="KW-1185">Reference proteome</keyword>
<evidence type="ECO:0008006" key="5">
    <source>
        <dbReference type="Google" id="ProtNLM"/>
    </source>
</evidence>
<evidence type="ECO:0000313" key="3">
    <source>
        <dbReference type="EMBL" id="KAJ3128190.1"/>
    </source>
</evidence>
<keyword evidence="1" id="KW-0677">Repeat</keyword>
<organism evidence="3 4">
    <name type="scientific">Physocladia obscura</name>
    <dbReference type="NCBI Taxonomy" id="109957"/>
    <lineage>
        <taxon>Eukaryota</taxon>
        <taxon>Fungi</taxon>
        <taxon>Fungi incertae sedis</taxon>
        <taxon>Chytridiomycota</taxon>
        <taxon>Chytridiomycota incertae sedis</taxon>
        <taxon>Chytridiomycetes</taxon>
        <taxon>Chytridiales</taxon>
        <taxon>Chytriomycetaceae</taxon>
        <taxon>Physocladia</taxon>
    </lineage>
</organism>
<name>A0AAD5XI17_9FUNG</name>
<dbReference type="InterPro" id="IPR036770">
    <property type="entry name" value="Ankyrin_rpt-contain_sf"/>
</dbReference>
<dbReference type="SMART" id="SM00248">
    <property type="entry name" value="ANK"/>
    <property type="match status" value="4"/>
</dbReference>
<reference evidence="3" key="1">
    <citation type="submission" date="2020-05" db="EMBL/GenBank/DDBJ databases">
        <title>Phylogenomic resolution of chytrid fungi.</title>
        <authorList>
            <person name="Stajich J.E."/>
            <person name="Amses K."/>
            <person name="Simmons R."/>
            <person name="Seto K."/>
            <person name="Myers J."/>
            <person name="Bonds A."/>
            <person name="Quandt C.A."/>
            <person name="Barry K."/>
            <person name="Liu P."/>
            <person name="Grigoriev I."/>
            <person name="Longcore J.E."/>
            <person name="James T.Y."/>
        </authorList>
    </citation>
    <scope>NUCLEOTIDE SEQUENCE</scope>
    <source>
        <strain evidence="3">JEL0513</strain>
    </source>
</reference>
<dbReference type="PANTHER" id="PTHR24173">
    <property type="entry name" value="ANKYRIN REPEAT CONTAINING"/>
    <property type="match status" value="1"/>
</dbReference>
<evidence type="ECO:0000256" key="1">
    <source>
        <dbReference type="ARBA" id="ARBA00022737"/>
    </source>
</evidence>